<name>A0ABY1WCT4_9GAMM</name>
<accession>A0ABY1WCT4</accession>
<dbReference type="RefSeq" id="WP_130528646.1">
    <property type="nucleotide sequence ID" value="NZ_SHMD01000001.1"/>
</dbReference>
<gene>
    <name evidence="1" type="ORF">EA658_09825</name>
</gene>
<dbReference type="Proteomes" id="UP000293089">
    <property type="component" value="Unassembled WGS sequence"/>
</dbReference>
<sequence length="69" mass="7927">MDCHHIHTPDDGRCPRRVYLNGVALERVVYADTKRGIARVFDDPPRISRRRECAISRKVRGVITVEPIS</sequence>
<keyword evidence="2" id="KW-1185">Reference proteome</keyword>
<evidence type="ECO:0000313" key="1">
    <source>
        <dbReference type="EMBL" id="TAA19168.1"/>
    </source>
</evidence>
<protein>
    <submittedName>
        <fullName evidence="1">Uncharacterized protein</fullName>
    </submittedName>
</protein>
<reference evidence="1 2" key="1">
    <citation type="submission" date="2019-02" db="EMBL/GenBank/DDBJ databases">
        <title>WGS of Pseudoxanthomonas species novum from clinical isolates.</title>
        <authorList>
            <person name="Bernier A.-M."/>
            <person name="Bernard K."/>
            <person name="Vachon A."/>
        </authorList>
    </citation>
    <scope>NUCLEOTIDE SEQUENCE [LARGE SCALE GENOMIC DNA]</scope>
    <source>
        <strain evidence="2">NML 170316</strain>
    </source>
</reference>
<proteinExistence type="predicted"/>
<evidence type="ECO:0000313" key="2">
    <source>
        <dbReference type="Proteomes" id="UP000293089"/>
    </source>
</evidence>
<dbReference type="EMBL" id="SHME01000003">
    <property type="protein sequence ID" value="TAA19168.1"/>
    <property type="molecule type" value="Genomic_DNA"/>
</dbReference>
<organism evidence="1 2">
    <name type="scientific">Pseudoxanthomonas winnipegensis</name>
    <dbReference type="NCBI Taxonomy" id="2480810"/>
    <lineage>
        <taxon>Bacteria</taxon>
        <taxon>Pseudomonadati</taxon>
        <taxon>Pseudomonadota</taxon>
        <taxon>Gammaproteobacteria</taxon>
        <taxon>Lysobacterales</taxon>
        <taxon>Lysobacteraceae</taxon>
        <taxon>Pseudoxanthomonas</taxon>
    </lineage>
</organism>
<comment type="caution">
    <text evidence="1">The sequence shown here is derived from an EMBL/GenBank/DDBJ whole genome shotgun (WGS) entry which is preliminary data.</text>
</comment>